<keyword evidence="2" id="KW-1185">Reference proteome</keyword>
<dbReference type="Proteomes" id="UP000821865">
    <property type="component" value="Chromosome 10"/>
</dbReference>
<evidence type="ECO:0000313" key="1">
    <source>
        <dbReference type="EMBL" id="KAH7974366.1"/>
    </source>
</evidence>
<name>A0ACB8DPS6_DERSI</name>
<organism evidence="1 2">
    <name type="scientific">Dermacentor silvarum</name>
    <name type="common">Tick</name>
    <dbReference type="NCBI Taxonomy" id="543639"/>
    <lineage>
        <taxon>Eukaryota</taxon>
        <taxon>Metazoa</taxon>
        <taxon>Ecdysozoa</taxon>
        <taxon>Arthropoda</taxon>
        <taxon>Chelicerata</taxon>
        <taxon>Arachnida</taxon>
        <taxon>Acari</taxon>
        <taxon>Parasitiformes</taxon>
        <taxon>Ixodida</taxon>
        <taxon>Ixodoidea</taxon>
        <taxon>Ixodidae</taxon>
        <taxon>Rhipicephalinae</taxon>
        <taxon>Dermacentor</taxon>
    </lineage>
</organism>
<dbReference type="EMBL" id="CM023479">
    <property type="protein sequence ID" value="KAH7974366.1"/>
    <property type="molecule type" value="Genomic_DNA"/>
</dbReference>
<reference evidence="1" key="1">
    <citation type="submission" date="2020-05" db="EMBL/GenBank/DDBJ databases">
        <title>Large-scale comparative analyses of tick genomes elucidate their genetic diversity and vector capacities.</title>
        <authorList>
            <person name="Jia N."/>
            <person name="Wang J."/>
            <person name="Shi W."/>
            <person name="Du L."/>
            <person name="Sun Y."/>
            <person name="Zhan W."/>
            <person name="Jiang J."/>
            <person name="Wang Q."/>
            <person name="Zhang B."/>
            <person name="Ji P."/>
            <person name="Sakyi L.B."/>
            <person name="Cui X."/>
            <person name="Yuan T."/>
            <person name="Jiang B."/>
            <person name="Yang W."/>
            <person name="Lam T.T.-Y."/>
            <person name="Chang Q."/>
            <person name="Ding S."/>
            <person name="Wang X."/>
            <person name="Zhu J."/>
            <person name="Ruan X."/>
            <person name="Zhao L."/>
            <person name="Wei J."/>
            <person name="Que T."/>
            <person name="Du C."/>
            <person name="Cheng J."/>
            <person name="Dai P."/>
            <person name="Han X."/>
            <person name="Huang E."/>
            <person name="Gao Y."/>
            <person name="Liu J."/>
            <person name="Shao H."/>
            <person name="Ye R."/>
            <person name="Li L."/>
            <person name="Wei W."/>
            <person name="Wang X."/>
            <person name="Wang C."/>
            <person name="Yang T."/>
            <person name="Huo Q."/>
            <person name="Li W."/>
            <person name="Guo W."/>
            <person name="Chen H."/>
            <person name="Zhou L."/>
            <person name="Ni X."/>
            <person name="Tian J."/>
            <person name="Zhou Y."/>
            <person name="Sheng Y."/>
            <person name="Liu T."/>
            <person name="Pan Y."/>
            <person name="Xia L."/>
            <person name="Li J."/>
            <person name="Zhao F."/>
            <person name="Cao W."/>
        </authorList>
    </citation>
    <scope>NUCLEOTIDE SEQUENCE</scope>
    <source>
        <strain evidence="1">Dsil-2018</strain>
    </source>
</reference>
<proteinExistence type="predicted"/>
<accession>A0ACB8DPS6</accession>
<sequence>MFEGIAPYFFSSRKREARARSLRGYRVFQTPTIKHKRQIPKGQTALLVRNDCPATQLDLPGLCSKNRGIIAAKICPPGQKPFVAASAYCRPGNISVEPYTWPEMLKQTAQNLPLLIGGDFNAHNPAWSVSRPNKRGRYLYEAIKLSSVEIINTPDTPTRIVVHKRHDP</sequence>
<evidence type="ECO:0000313" key="2">
    <source>
        <dbReference type="Proteomes" id="UP000821865"/>
    </source>
</evidence>
<gene>
    <name evidence="1" type="ORF">HPB49_014528</name>
</gene>
<comment type="caution">
    <text evidence="1">The sequence shown here is derived from an EMBL/GenBank/DDBJ whole genome shotgun (WGS) entry which is preliminary data.</text>
</comment>
<protein>
    <submittedName>
        <fullName evidence="1">Uncharacterized protein</fullName>
    </submittedName>
</protein>